<proteinExistence type="predicted"/>
<dbReference type="EMBL" id="BMAU01021193">
    <property type="protein sequence ID" value="GFX96699.1"/>
    <property type="molecule type" value="Genomic_DNA"/>
</dbReference>
<sequence>MTGTGLYQGIPGRISEGAKLGYGQVANVSSVIVSDAYSGRKGGSELMDSAVFDLQDIMPGKGGFFHGMGNF</sequence>
<dbReference type="AlphaFoldDB" id="A0A8X6RQ11"/>
<evidence type="ECO:0000313" key="2">
    <source>
        <dbReference type="Proteomes" id="UP000887159"/>
    </source>
</evidence>
<protein>
    <submittedName>
        <fullName evidence="1">Uncharacterized protein</fullName>
    </submittedName>
</protein>
<dbReference type="Proteomes" id="UP000887159">
    <property type="component" value="Unassembled WGS sequence"/>
</dbReference>
<comment type="caution">
    <text evidence="1">The sequence shown here is derived from an EMBL/GenBank/DDBJ whole genome shotgun (WGS) entry which is preliminary data.</text>
</comment>
<gene>
    <name evidence="1" type="ORF">TNCV_244861</name>
</gene>
<keyword evidence="2" id="KW-1185">Reference proteome</keyword>
<evidence type="ECO:0000313" key="1">
    <source>
        <dbReference type="EMBL" id="GFX96699.1"/>
    </source>
</evidence>
<name>A0A8X6RQ11_TRICX</name>
<accession>A0A8X6RQ11</accession>
<reference evidence="1" key="1">
    <citation type="submission" date="2020-08" db="EMBL/GenBank/DDBJ databases">
        <title>Multicomponent nature underlies the extraordinary mechanical properties of spider dragline silk.</title>
        <authorList>
            <person name="Kono N."/>
            <person name="Nakamura H."/>
            <person name="Mori M."/>
            <person name="Yoshida Y."/>
            <person name="Ohtoshi R."/>
            <person name="Malay A.D."/>
            <person name="Moran D.A.P."/>
            <person name="Tomita M."/>
            <person name="Numata K."/>
            <person name="Arakawa K."/>
        </authorList>
    </citation>
    <scope>NUCLEOTIDE SEQUENCE</scope>
</reference>
<organism evidence="1 2">
    <name type="scientific">Trichonephila clavipes</name>
    <name type="common">Golden silk orbweaver</name>
    <name type="synonym">Nephila clavipes</name>
    <dbReference type="NCBI Taxonomy" id="2585209"/>
    <lineage>
        <taxon>Eukaryota</taxon>
        <taxon>Metazoa</taxon>
        <taxon>Ecdysozoa</taxon>
        <taxon>Arthropoda</taxon>
        <taxon>Chelicerata</taxon>
        <taxon>Arachnida</taxon>
        <taxon>Araneae</taxon>
        <taxon>Araneomorphae</taxon>
        <taxon>Entelegynae</taxon>
        <taxon>Araneoidea</taxon>
        <taxon>Nephilidae</taxon>
        <taxon>Trichonephila</taxon>
    </lineage>
</organism>